<organism evidence="2 3">
    <name type="scientific">Xanthobacter agilis</name>
    <dbReference type="NCBI Taxonomy" id="47492"/>
    <lineage>
        <taxon>Bacteria</taxon>
        <taxon>Pseudomonadati</taxon>
        <taxon>Pseudomonadota</taxon>
        <taxon>Alphaproteobacteria</taxon>
        <taxon>Hyphomicrobiales</taxon>
        <taxon>Xanthobacteraceae</taxon>
        <taxon>Xanthobacter</taxon>
    </lineage>
</organism>
<reference evidence="2 3" key="1">
    <citation type="submission" date="2023-07" db="EMBL/GenBank/DDBJ databases">
        <title>Genomic Encyclopedia of Type Strains, Phase IV (KMG-IV): sequencing the most valuable type-strain genomes for metagenomic binning, comparative biology and taxonomic classification.</title>
        <authorList>
            <person name="Goeker M."/>
        </authorList>
    </citation>
    <scope>NUCLEOTIDE SEQUENCE [LARGE SCALE GENOMIC DNA]</scope>
    <source>
        <strain evidence="2 3">DSM 3770</strain>
    </source>
</reference>
<name>A0ABU0LAY5_XANAG</name>
<comment type="caution">
    <text evidence="2">The sequence shown here is derived from an EMBL/GenBank/DDBJ whole genome shotgun (WGS) entry which is preliminary data.</text>
</comment>
<keyword evidence="3" id="KW-1185">Reference proteome</keyword>
<sequence>MDENFVLISGCSGGGKSTLLNELRVRGHHVVEEPGRRIVREEMAGDQRALPWVDPAAFARRAIEVTLADRQAARALSGWVFFDRGLIDAASALGAVTGDAMLETLCAAHRYHRRVFMAPPWPEIYATDGERQHGFESSLTEYQRLATVIPAFGYETVTLPKSSVSARADFVLASLLTGPM</sequence>
<dbReference type="SUPFAM" id="SSF52540">
    <property type="entry name" value="P-loop containing nucleoside triphosphate hydrolases"/>
    <property type="match status" value="1"/>
</dbReference>
<protein>
    <submittedName>
        <fullName evidence="2">ATPase</fullName>
    </submittedName>
</protein>
<evidence type="ECO:0000313" key="2">
    <source>
        <dbReference type="EMBL" id="MDQ0504225.1"/>
    </source>
</evidence>
<dbReference type="Proteomes" id="UP001241747">
    <property type="component" value="Unassembled WGS sequence"/>
</dbReference>
<dbReference type="InterPro" id="IPR038727">
    <property type="entry name" value="NadR/Ttd14_AAA_dom"/>
</dbReference>
<proteinExistence type="predicted"/>
<evidence type="ECO:0000259" key="1">
    <source>
        <dbReference type="Pfam" id="PF13521"/>
    </source>
</evidence>
<feature type="domain" description="NadR/Ttd14 AAA" evidence="1">
    <location>
        <begin position="6"/>
        <end position="167"/>
    </location>
</feature>
<evidence type="ECO:0000313" key="3">
    <source>
        <dbReference type="Proteomes" id="UP001241747"/>
    </source>
</evidence>
<dbReference type="Pfam" id="PF13521">
    <property type="entry name" value="AAA_28"/>
    <property type="match status" value="1"/>
</dbReference>
<dbReference type="RefSeq" id="WP_237347095.1">
    <property type="nucleotide sequence ID" value="NZ_JABWGX010000028.1"/>
</dbReference>
<dbReference type="InterPro" id="IPR027417">
    <property type="entry name" value="P-loop_NTPase"/>
</dbReference>
<gene>
    <name evidence="2" type="ORF">QOZ94_000999</name>
</gene>
<dbReference type="Gene3D" id="3.40.50.300">
    <property type="entry name" value="P-loop containing nucleotide triphosphate hydrolases"/>
    <property type="match status" value="1"/>
</dbReference>
<dbReference type="EMBL" id="JAUSVY010000002">
    <property type="protein sequence ID" value="MDQ0504225.1"/>
    <property type="molecule type" value="Genomic_DNA"/>
</dbReference>
<accession>A0ABU0LAY5</accession>